<keyword evidence="6" id="KW-0238">DNA-binding</keyword>
<evidence type="ECO:0000259" key="7">
    <source>
        <dbReference type="Pfam" id="PF04542"/>
    </source>
</evidence>
<gene>
    <name evidence="10" type="ORF">GCM10010170_111360</name>
</gene>
<sequence length="323" mass="35206">MSAHFPAALPSASPSASPEAFGAAESHRAELLAYCYRMLGSVHDAEDLVQEVYLRAWRARESFEGRASLRTWLFRIATNACLTALEQRRRRPLPAGLGAPSDDPEGPVAPPPDVPWLQPLPDRLVGGDPASIVTARAGLRLALVAALQYLPPRQRAVLILRDVLRLPAAEVAALLGVSVPAVKSLLQRARTQLSEASPTEDTTVEPAAGRELLDRYASAFERADVEALTRLLTEDAVLEMPPTPTWFAGRSNIRRFLASRVLVEPGVHRMLPTAANGQPAAAMYDRRHFHAIMVLTVTPTAIARIVAFRDPSLYRPFGLPQTL</sequence>
<dbReference type="EMBL" id="BAAARV010000144">
    <property type="protein sequence ID" value="GAA2395963.1"/>
    <property type="molecule type" value="Genomic_DNA"/>
</dbReference>
<accession>A0ABN3I6Q8</accession>
<dbReference type="InterPro" id="IPR013249">
    <property type="entry name" value="RNA_pol_sigma70_r4_t2"/>
</dbReference>
<dbReference type="PANTHER" id="PTHR30173:SF36">
    <property type="entry name" value="ECF RNA POLYMERASE SIGMA FACTOR SIGJ"/>
    <property type="match status" value="1"/>
</dbReference>
<dbReference type="InterPro" id="IPR014305">
    <property type="entry name" value="RNA_pol_sigma-G_actinobac"/>
</dbReference>
<organism evidence="10 11">
    <name type="scientific">Dactylosporangium salmoneum</name>
    <dbReference type="NCBI Taxonomy" id="53361"/>
    <lineage>
        <taxon>Bacteria</taxon>
        <taxon>Bacillati</taxon>
        <taxon>Actinomycetota</taxon>
        <taxon>Actinomycetes</taxon>
        <taxon>Micromonosporales</taxon>
        <taxon>Micromonosporaceae</taxon>
        <taxon>Dactylosporangium</taxon>
    </lineage>
</organism>
<dbReference type="Pfam" id="PF12680">
    <property type="entry name" value="SnoaL_2"/>
    <property type="match status" value="1"/>
</dbReference>
<protein>
    <recommendedName>
        <fullName evidence="6">RNA polymerase sigma factor</fullName>
    </recommendedName>
</protein>
<evidence type="ECO:0000259" key="9">
    <source>
        <dbReference type="Pfam" id="PF12680"/>
    </source>
</evidence>
<keyword evidence="5 6" id="KW-0804">Transcription</keyword>
<dbReference type="InterPro" id="IPR013324">
    <property type="entry name" value="RNA_pol_sigma_r3/r4-like"/>
</dbReference>
<dbReference type="InterPro" id="IPR036388">
    <property type="entry name" value="WH-like_DNA-bd_sf"/>
</dbReference>
<evidence type="ECO:0000256" key="6">
    <source>
        <dbReference type="RuleBase" id="RU000716"/>
    </source>
</evidence>
<feature type="domain" description="RNA polymerase sigma factor 70 region 4 type 2" evidence="8">
    <location>
        <begin position="141"/>
        <end position="193"/>
    </location>
</feature>
<dbReference type="InterPro" id="IPR037401">
    <property type="entry name" value="SnoaL-like"/>
</dbReference>
<feature type="domain" description="RNA polymerase sigma-70 region 2" evidence="7">
    <location>
        <begin position="25"/>
        <end position="91"/>
    </location>
</feature>
<dbReference type="PANTHER" id="PTHR30173">
    <property type="entry name" value="SIGMA 19 FACTOR"/>
    <property type="match status" value="1"/>
</dbReference>
<feature type="domain" description="SnoaL-like" evidence="9">
    <location>
        <begin position="214"/>
        <end position="288"/>
    </location>
</feature>
<comment type="subunit">
    <text evidence="2">Interacts transiently with the RNA polymerase catalytic core formed by RpoA, RpoB, RpoC and RpoZ (2 alpha, 1 beta, 1 beta' and 1 omega subunit) to form the RNA polymerase holoenzyme that can initiate transcription.</text>
</comment>
<dbReference type="InterPro" id="IPR013325">
    <property type="entry name" value="RNA_pol_sigma_r2"/>
</dbReference>
<dbReference type="Pfam" id="PF04542">
    <property type="entry name" value="Sigma70_r2"/>
    <property type="match status" value="1"/>
</dbReference>
<proteinExistence type="inferred from homology"/>
<evidence type="ECO:0000313" key="10">
    <source>
        <dbReference type="EMBL" id="GAA2395963.1"/>
    </source>
</evidence>
<dbReference type="Pfam" id="PF08281">
    <property type="entry name" value="Sigma70_r4_2"/>
    <property type="match status" value="1"/>
</dbReference>
<evidence type="ECO:0000256" key="2">
    <source>
        <dbReference type="ARBA" id="ARBA00011344"/>
    </source>
</evidence>
<dbReference type="CDD" id="cd06171">
    <property type="entry name" value="Sigma70_r4"/>
    <property type="match status" value="1"/>
</dbReference>
<evidence type="ECO:0000256" key="1">
    <source>
        <dbReference type="ARBA" id="ARBA00010641"/>
    </source>
</evidence>
<dbReference type="SUPFAM" id="SSF88659">
    <property type="entry name" value="Sigma3 and sigma4 domains of RNA polymerase sigma factors"/>
    <property type="match status" value="1"/>
</dbReference>
<dbReference type="Proteomes" id="UP001501444">
    <property type="component" value="Unassembled WGS sequence"/>
</dbReference>
<evidence type="ECO:0000256" key="3">
    <source>
        <dbReference type="ARBA" id="ARBA00023015"/>
    </source>
</evidence>
<dbReference type="Gene3D" id="1.10.10.10">
    <property type="entry name" value="Winged helix-like DNA-binding domain superfamily/Winged helix DNA-binding domain"/>
    <property type="match status" value="1"/>
</dbReference>
<dbReference type="InterPro" id="IPR007627">
    <property type="entry name" value="RNA_pol_sigma70_r2"/>
</dbReference>
<keyword evidence="11" id="KW-1185">Reference proteome</keyword>
<dbReference type="NCBIfam" id="TIGR02960">
    <property type="entry name" value="SigX5"/>
    <property type="match status" value="1"/>
</dbReference>
<evidence type="ECO:0000256" key="5">
    <source>
        <dbReference type="ARBA" id="ARBA00023163"/>
    </source>
</evidence>
<reference evidence="10 11" key="1">
    <citation type="journal article" date="2019" name="Int. J. Syst. Evol. Microbiol.">
        <title>The Global Catalogue of Microorganisms (GCM) 10K type strain sequencing project: providing services to taxonomists for standard genome sequencing and annotation.</title>
        <authorList>
            <consortium name="The Broad Institute Genomics Platform"/>
            <consortium name="The Broad Institute Genome Sequencing Center for Infectious Disease"/>
            <person name="Wu L."/>
            <person name="Ma J."/>
        </authorList>
    </citation>
    <scope>NUCLEOTIDE SEQUENCE [LARGE SCALE GENOMIC DNA]</scope>
    <source>
        <strain evidence="10 11">JCM 3272</strain>
    </source>
</reference>
<dbReference type="InterPro" id="IPR032710">
    <property type="entry name" value="NTF2-like_dom_sf"/>
</dbReference>
<keyword evidence="3 6" id="KW-0805">Transcription regulation</keyword>
<evidence type="ECO:0000313" key="11">
    <source>
        <dbReference type="Proteomes" id="UP001501444"/>
    </source>
</evidence>
<dbReference type="InterPro" id="IPR052704">
    <property type="entry name" value="ECF_Sigma-70_Domain"/>
</dbReference>
<keyword evidence="4 6" id="KW-0731">Sigma factor</keyword>
<dbReference type="NCBIfam" id="TIGR02937">
    <property type="entry name" value="sigma70-ECF"/>
    <property type="match status" value="1"/>
</dbReference>
<dbReference type="InterPro" id="IPR014284">
    <property type="entry name" value="RNA_pol_sigma-70_dom"/>
</dbReference>
<comment type="similarity">
    <text evidence="1 6">Belongs to the sigma-70 factor family. ECF subfamily.</text>
</comment>
<dbReference type="InterPro" id="IPR000838">
    <property type="entry name" value="RNA_pol_sigma70_ECF_CS"/>
</dbReference>
<evidence type="ECO:0000256" key="4">
    <source>
        <dbReference type="ARBA" id="ARBA00023082"/>
    </source>
</evidence>
<dbReference type="Gene3D" id="3.10.450.50">
    <property type="match status" value="1"/>
</dbReference>
<comment type="caution">
    <text evidence="10">The sequence shown here is derived from an EMBL/GenBank/DDBJ whole genome shotgun (WGS) entry which is preliminary data.</text>
</comment>
<dbReference type="RefSeq" id="WP_344620927.1">
    <property type="nucleotide sequence ID" value="NZ_BAAARV010000144.1"/>
</dbReference>
<dbReference type="NCBIfam" id="NF006089">
    <property type="entry name" value="PRK08241.1"/>
    <property type="match status" value="1"/>
</dbReference>
<dbReference type="Gene3D" id="1.10.1740.10">
    <property type="match status" value="1"/>
</dbReference>
<dbReference type="PROSITE" id="PS01063">
    <property type="entry name" value="SIGMA70_ECF"/>
    <property type="match status" value="1"/>
</dbReference>
<dbReference type="SUPFAM" id="SSF88946">
    <property type="entry name" value="Sigma2 domain of RNA polymerase sigma factors"/>
    <property type="match status" value="1"/>
</dbReference>
<dbReference type="SUPFAM" id="SSF54427">
    <property type="entry name" value="NTF2-like"/>
    <property type="match status" value="1"/>
</dbReference>
<evidence type="ECO:0000259" key="8">
    <source>
        <dbReference type="Pfam" id="PF08281"/>
    </source>
</evidence>
<name>A0ABN3I6Q8_9ACTN</name>